<dbReference type="NCBIfam" id="TIGR00087">
    <property type="entry name" value="surE"/>
    <property type="match status" value="1"/>
</dbReference>
<organism evidence="8 10">
    <name type="scientific">Thermodesulfobacterium geofontis</name>
    <dbReference type="NCBI Taxonomy" id="1295609"/>
    <lineage>
        <taxon>Bacteria</taxon>
        <taxon>Pseudomonadati</taxon>
        <taxon>Thermodesulfobacteriota</taxon>
        <taxon>Thermodesulfobacteria</taxon>
        <taxon>Thermodesulfobacteriales</taxon>
        <taxon>Thermodesulfobacteriaceae</taxon>
        <taxon>Thermodesulfobacterium</taxon>
    </lineage>
</organism>
<evidence type="ECO:0000313" key="10">
    <source>
        <dbReference type="Proteomes" id="UP000235619"/>
    </source>
</evidence>
<evidence type="ECO:0000313" key="7">
    <source>
        <dbReference type="EMBL" id="PMP67204.1"/>
    </source>
</evidence>
<evidence type="ECO:0000256" key="2">
    <source>
        <dbReference type="ARBA" id="ARBA00011062"/>
    </source>
</evidence>
<name>A0A2N7QF53_9BACT</name>
<comment type="catalytic activity">
    <reaction evidence="1 5">
        <text>a ribonucleoside 5'-phosphate + H2O = a ribonucleoside + phosphate</text>
        <dbReference type="Rhea" id="RHEA:12484"/>
        <dbReference type="ChEBI" id="CHEBI:15377"/>
        <dbReference type="ChEBI" id="CHEBI:18254"/>
        <dbReference type="ChEBI" id="CHEBI:43474"/>
        <dbReference type="ChEBI" id="CHEBI:58043"/>
        <dbReference type="EC" id="3.1.3.5"/>
    </reaction>
</comment>
<feature type="binding site" evidence="5">
    <location>
        <position position="9"/>
    </location>
    <ligand>
        <name>a divalent metal cation</name>
        <dbReference type="ChEBI" id="CHEBI:60240"/>
    </ligand>
</feature>
<comment type="function">
    <text evidence="5">Nucleotidase that shows phosphatase activity on nucleoside 5'-monophosphates.</text>
</comment>
<reference evidence="9 10" key="1">
    <citation type="submission" date="2018-01" db="EMBL/GenBank/DDBJ databases">
        <title>Metagenomic assembled genomes from two thermal pools in the Uzon Caldera, Kamchatka, Russia.</title>
        <authorList>
            <person name="Wilkins L."/>
            <person name="Ettinger C."/>
        </authorList>
    </citation>
    <scope>NUCLEOTIDE SEQUENCE [LARGE SCALE GENOMIC DNA]</scope>
    <source>
        <strain evidence="8">ARK-04</strain>
        <strain evidence="7">ZAV-08</strain>
    </source>
</reference>
<keyword evidence="5" id="KW-0547">Nucleotide-binding</keyword>
<protein>
    <recommendedName>
        <fullName evidence="5">5'-nucleotidase SurE</fullName>
        <ecNumber evidence="5">3.1.3.5</ecNumber>
    </recommendedName>
    <alternativeName>
        <fullName evidence="5">Nucleoside 5'-monophosphate phosphohydrolase</fullName>
    </alternativeName>
</protein>
<evidence type="ECO:0000259" key="6">
    <source>
        <dbReference type="Pfam" id="PF01975"/>
    </source>
</evidence>
<comment type="subcellular location">
    <subcellularLocation>
        <location evidence="5">Cytoplasm</location>
    </subcellularLocation>
</comment>
<feature type="domain" description="Survival protein SurE-like phosphatase/nucleotidase" evidence="6">
    <location>
        <begin position="3"/>
        <end position="186"/>
    </location>
</feature>
<dbReference type="GO" id="GO:0008253">
    <property type="term" value="F:5'-nucleotidase activity"/>
    <property type="evidence" value="ECO:0007669"/>
    <property type="project" value="UniProtKB-UniRule"/>
</dbReference>
<comment type="cofactor">
    <cofactor evidence="5">
        <name>a divalent metal cation</name>
        <dbReference type="ChEBI" id="CHEBI:60240"/>
    </cofactor>
    <text evidence="5">Binds 1 divalent metal cation per subunit.</text>
</comment>
<dbReference type="Proteomes" id="UP000235460">
    <property type="component" value="Unassembled WGS sequence"/>
</dbReference>
<dbReference type="HAMAP" id="MF_00060">
    <property type="entry name" value="SurE"/>
    <property type="match status" value="1"/>
</dbReference>
<comment type="caution">
    <text evidence="8">The sequence shown here is derived from an EMBL/GenBank/DDBJ whole genome shotgun (WGS) entry which is preliminary data.</text>
</comment>
<dbReference type="SUPFAM" id="SSF64167">
    <property type="entry name" value="SurE-like"/>
    <property type="match status" value="1"/>
</dbReference>
<proteinExistence type="inferred from homology"/>
<dbReference type="InterPro" id="IPR036523">
    <property type="entry name" value="SurE-like_sf"/>
</dbReference>
<feature type="binding site" evidence="5">
    <location>
        <position position="8"/>
    </location>
    <ligand>
        <name>a divalent metal cation</name>
        <dbReference type="ChEBI" id="CHEBI:60240"/>
    </ligand>
</feature>
<sequence length="256" mass="28746">MKILLTNDDGIYSEGLCALYEILICEHQVYIVAPEAERSAVGHAITIEQPLRVRKVRRGKFFWGYAINGTPADCVKLAIYELIGPVDLVISGINRGANVGINLLYSGTVSAATEAKILGYSSIAVSIDAYEDVDYCFAANFISSFINYVFDLPLNLPFCLNINIPHINPYEIKGIKFVRQSTAKLKEIFDKRLDLHDKIYYWQGAEEYTEKDPDTDVVALKEGYITVTPIQFDLTNYSSLISLKKIEDKILKSLNI</sequence>
<dbReference type="EMBL" id="PNIK01000057">
    <property type="protein sequence ID" value="PMP67204.1"/>
    <property type="molecule type" value="Genomic_DNA"/>
</dbReference>
<gene>
    <name evidence="5" type="primary">surE</name>
    <name evidence="8" type="ORF">C0169_03125</name>
    <name evidence="7" type="ORF">C0190_03810</name>
</gene>
<dbReference type="Pfam" id="PF01975">
    <property type="entry name" value="SurE"/>
    <property type="match status" value="1"/>
</dbReference>
<comment type="similarity">
    <text evidence="2 5">Belongs to the SurE nucleotidase family.</text>
</comment>
<dbReference type="Gene3D" id="3.40.1210.10">
    <property type="entry name" value="Survival protein SurE-like phosphatase/nucleotidase"/>
    <property type="match status" value="1"/>
</dbReference>
<keyword evidence="5" id="KW-0963">Cytoplasm</keyword>
<dbReference type="GO" id="GO:0005737">
    <property type="term" value="C:cytoplasm"/>
    <property type="evidence" value="ECO:0007669"/>
    <property type="project" value="UniProtKB-SubCell"/>
</dbReference>
<dbReference type="InterPro" id="IPR002828">
    <property type="entry name" value="SurE-like_Pase/nucleotidase"/>
</dbReference>
<feature type="binding site" evidence="5">
    <location>
        <position position="39"/>
    </location>
    <ligand>
        <name>a divalent metal cation</name>
        <dbReference type="ChEBI" id="CHEBI:60240"/>
    </ligand>
</feature>
<keyword evidence="3 5" id="KW-0479">Metal-binding</keyword>
<evidence type="ECO:0000256" key="4">
    <source>
        <dbReference type="ARBA" id="ARBA00022801"/>
    </source>
</evidence>
<dbReference type="InterPro" id="IPR030048">
    <property type="entry name" value="SurE"/>
</dbReference>
<dbReference type="PANTHER" id="PTHR30457">
    <property type="entry name" value="5'-NUCLEOTIDASE SURE"/>
    <property type="match status" value="1"/>
</dbReference>
<dbReference type="GO" id="GO:0000166">
    <property type="term" value="F:nucleotide binding"/>
    <property type="evidence" value="ECO:0007669"/>
    <property type="project" value="UniProtKB-KW"/>
</dbReference>
<evidence type="ECO:0000313" key="9">
    <source>
        <dbReference type="Proteomes" id="UP000235460"/>
    </source>
</evidence>
<evidence type="ECO:0000256" key="5">
    <source>
        <dbReference type="HAMAP-Rule" id="MF_00060"/>
    </source>
</evidence>
<evidence type="ECO:0000313" key="8">
    <source>
        <dbReference type="EMBL" id="PMP97409.1"/>
    </source>
</evidence>
<accession>A0A2N7QF53</accession>
<dbReference type="EMBL" id="PNJD01000186">
    <property type="protein sequence ID" value="PMP97409.1"/>
    <property type="molecule type" value="Genomic_DNA"/>
</dbReference>
<dbReference type="GO" id="GO:0046872">
    <property type="term" value="F:metal ion binding"/>
    <property type="evidence" value="ECO:0007669"/>
    <property type="project" value="UniProtKB-UniRule"/>
</dbReference>
<dbReference type="PANTHER" id="PTHR30457:SF0">
    <property type="entry name" value="PHOSPHATASE, PUTATIVE (AFU_ORTHOLOGUE AFUA_4G01070)-RELATED"/>
    <property type="match status" value="1"/>
</dbReference>
<evidence type="ECO:0000256" key="3">
    <source>
        <dbReference type="ARBA" id="ARBA00022723"/>
    </source>
</evidence>
<dbReference type="NCBIfam" id="NF001490">
    <property type="entry name" value="PRK00346.1-4"/>
    <property type="match status" value="1"/>
</dbReference>
<dbReference type="EC" id="3.1.3.5" evidence="5"/>
<dbReference type="Proteomes" id="UP000235619">
    <property type="component" value="Unassembled WGS sequence"/>
</dbReference>
<feature type="binding site" evidence="5">
    <location>
        <position position="94"/>
    </location>
    <ligand>
        <name>a divalent metal cation</name>
        <dbReference type="ChEBI" id="CHEBI:60240"/>
    </ligand>
</feature>
<evidence type="ECO:0000256" key="1">
    <source>
        <dbReference type="ARBA" id="ARBA00000815"/>
    </source>
</evidence>
<dbReference type="AlphaFoldDB" id="A0A2N7QF53"/>
<keyword evidence="4 5" id="KW-0378">Hydrolase</keyword>